<protein>
    <recommendedName>
        <fullName evidence="9">Mitochondrial pyruvate carrier</fullName>
    </recommendedName>
</protein>
<evidence type="ECO:0000256" key="7">
    <source>
        <dbReference type="ARBA" id="ARBA00023128"/>
    </source>
</evidence>
<dbReference type="Pfam" id="PF03650">
    <property type="entry name" value="MPC"/>
    <property type="match status" value="1"/>
</dbReference>
<dbReference type="InParanoid" id="A0A674ACY4"/>
<keyword evidence="5 9" id="KW-0999">Mitochondrion inner membrane</keyword>
<dbReference type="Proteomes" id="UP000472277">
    <property type="component" value="Chromosome 6"/>
</dbReference>
<evidence type="ECO:0000256" key="8">
    <source>
        <dbReference type="ARBA" id="ARBA00023136"/>
    </source>
</evidence>
<sequence length="162" mass="18268">MALVGVRASYHRILYQIELLLPGKLRPIYNHPAGPKTVFFWAPVCKWGLVFAGLADMTRPADKLSLSQSGVLMTTVNGAMRTERTGSVIWSRWSLVIIPKNWLLFCCNCFLGASGATQLFRIWMYQQEVKKQQEAEAAELKVKQLAEAHPLLDYLELATLTN</sequence>
<name>A0A674ACY4_SALTR</name>
<dbReference type="GO" id="GO:0005743">
    <property type="term" value="C:mitochondrial inner membrane"/>
    <property type="evidence" value="ECO:0007669"/>
    <property type="project" value="UniProtKB-SubCell"/>
</dbReference>
<dbReference type="GeneTree" id="ENSGT00510000047120"/>
<keyword evidence="8" id="KW-0472">Membrane</keyword>
<dbReference type="OMA" id="HFWAPMF"/>
<evidence type="ECO:0000256" key="1">
    <source>
        <dbReference type="ARBA" id="ARBA00004448"/>
    </source>
</evidence>
<dbReference type="AlphaFoldDB" id="A0A674ACY4"/>
<reference evidence="10" key="2">
    <citation type="submission" date="2025-09" db="UniProtKB">
        <authorList>
            <consortium name="Ensembl"/>
        </authorList>
    </citation>
    <scope>IDENTIFICATION</scope>
</reference>
<dbReference type="Ensembl" id="ENSSTUT00000058698.1">
    <property type="protein sequence ID" value="ENSSTUP00000056116.1"/>
    <property type="gene ID" value="ENSSTUG00000023826.1"/>
</dbReference>
<organism evidence="10 11">
    <name type="scientific">Salmo trutta</name>
    <name type="common">Brown trout</name>
    <dbReference type="NCBI Taxonomy" id="8032"/>
    <lineage>
        <taxon>Eukaryota</taxon>
        <taxon>Metazoa</taxon>
        <taxon>Chordata</taxon>
        <taxon>Craniata</taxon>
        <taxon>Vertebrata</taxon>
        <taxon>Euteleostomi</taxon>
        <taxon>Actinopterygii</taxon>
        <taxon>Neopterygii</taxon>
        <taxon>Teleostei</taxon>
        <taxon>Protacanthopterygii</taxon>
        <taxon>Salmoniformes</taxon>
        <taxon>Salmonidae</taxon>
        <taxon>Salmoninae</taxon>
        <taxon>Salmo</taxon>
    </lineage>
</organism>
<keyword evidence="3 9" id="KW-0813">Transport</keyword>
<dbReference type="GO" id="GO:0006850">
    <property type="term" value="P:pyruvate import into mitochondria"/>
    <property type="evidence" value="ECO:0007669"/>
    <property type="project" value="InterPro"/>
</dbReference>
<keyword evidence="7 9" id="KW-0496">Mitochondrion</keyword>
<evidence type="ECO:0000256" key="3">
    <source>
        <dbReference type="ARBA" id="ARBA00022448"/>
    </source>
</evidence>
<proteinExistence type="inferred from homology"/>
<keyword evidence="11" id="KW-1185">Reference proteome</keyword>
<accession>A0A674ACY4</accession>
<evidence type="ECO:0000313" key="11">
    <source>
        <dbReference type="Proteomes" id="UP000472277"/>
    </source>
</evidence>
<keyword evidence="6" id="KW-1133">Transmembrane helix</keyword>
<comment type="subcellular location">
    <subcellularLocation>
        <location evidence="1 9">Mitochondrion inner membrane</location>
        <topology evidence="1 9">Multi-pass membrane protein</topology>
    </subcellularLocation>
</comment>
<evidence type="ECO:0000313" key="10">
    <source>
        <dbReference type="Ensembl" id="ENSSTUP00000056116.1"/>
    </source>
</evidence>
<comment type="function">
    <text evidence="9">Mediates the uptake of pyruvate into mitochondria.</text>
</comment>
<evidence type="ECO:0000256" key="6">
    <source>
        <dbReference type="ARBA" id="ARBA00022989"/>
    </source>
</evidence>
<evidence type="ECO:0000256" key="2">
    <source>
        <dbReference type="ARBA" id="ARBA00006416"/>
    </source>
</evidence>
<keyword evidence="4" id="KW-0812">Transmembrane</keyword>
<evidence type="ECO:0000256" key="5">
    <source>
        <dbReference type="ARBA" id="ARBA00022792"/>
    </source>
</evidence>
<dbReference type="InterPro" id="IPR005336">
    <property type="entry name" value="MPC"/>
</dbReference>
<dbReference type="KEGG" id="stru:115196444"/>
<comment type="similarity">
    <text evidence="2 9">Belongs to the mitochondrial pyruvate carrier (MPC) (TC 2.A.105) family.</text>
</comment>
<evidence type="ECO:0000256" key="9">
    <source>
        <dbReference type="RuleBase" id="RU363100"/>
    </source>
</evidence>
<evidence type="ECO:0000256" key="4">
    <source>
        <dbReference type="ARBA" id="ARBA00022692"/>
    </source>
</evidence>
<gene>
    <name evidence="10" type="primary">MPC2</name>
</gene>
<dbReference type="OrthoDB" id="869189at2759"/>
<reference evidence="10" key="1">
    <citation type="submission" date="2025-08" db="UniProtKB">
        <authorList>
            <consortium name="Ensembl"/>
        </authorList>
    </citation>
    <scope>IDENTIFICATION</scope>
</reference>